<evidence type="ECO:0008006" key="3">
    <source>
        <dbReference type="Google" id="ProtNLM"/>
    </source>
</evidence>
<proteinExistence type="predicted"/>
<evidence type="ECO:0000313" key="1">
    <source>
        <dbReference type="EMBL" id="MBB4921648.1"/>
    </source>
</evidence>
<dbReference type="Proteomes" id="UP000540506">
    <property type="component" value="Unassembled WGS sequence"/>
</dbReference>
<organism evidence="1 2">
    <name type="scientific">Kitasatospora kifunensis</name>
    <name type="common">Streptomyces kifunensis</name>
    <dbReference type="NCBI Taxonomy" id="58351"/>
    <lineage>
        <taxon>Bacteria</taxon>
        <taxon>Bacillati</taxon>
        <taxon>Actinomycetota</taxon>
        <taxon>Actinomycetes</taxon>
        <taxon>Kitasatosporales</taxon>
        <taxon>Streptomycetaceae</taxon>
        <taxon>Kitasatospora</taxon>
    </lineage>
</organism>
<gene>
    <name evidence="1" type="ORF">FHR34_000641</name>
</gene>
<reference evidence="1 2" key="1">
    <citation type="submission" date="2020-08" db="EMBL/GenBank/DDBJ databases">
        <title>Sequencing the genomes of 1000 actinobacteria strains.</title>
        <authorList>
            <person name="Klenk H.-P."/>
        </authorList>
    </citation>
    <scope>NUCLEOTIDE SEQUENCE [LARGE SCALE GENOMIC DNA]</scope>
    <source>
        <strain evidence="1 2">DSM 41654</strain>
    </source>
</reference>
<dbReference type="RefSeq" id="WP_184933943.1">
    <property type="nucleotide sequence ID" value="NZ_JACHJV010000001.1"/>
</dbReference>
<comment type="caution">
    <text evidence="1">The sequence shown here is derived from an EMBL/GenBank/DDBJ whole genome shotgun (WGS) entry which is preliminary data.</text>
</comment>
<dbReference type="InterPro" id="IPR025355">
    <property type="entry name" value="DUF4259"/>
</dbReference>
<evidence type="ECO:0000313" key="2">
    <source>
        <dbReference type="Proteomes" id="UP000540506"/>
    </source>
</evidence>
<dbReference type="Pfam" id="PF14078">
    <property type="entry name" value="DUF4259"/>
    <property type="match status" value="1"/>
</dbReference>
<protein>
    <recommendedName>
        <fullName evidence="3">DUF4259 domain-containing protein</fullName>
    </recommendedName>
</protein>
<name>A0A7W7QXL0_KITKI</name>
<dbReference type="AlphaFoldDB" id="A0A7W7QXL0"/>
<sequence>MGTWDVGPFDNDAAADFSVQLDEAAAGQRAELLRAAMEQALAAGYLEVEEAQEAVAAAALVAAQRPGGEPVDPAYGPKAPIPLVGTELAELAVRVLERVGLPECELAELWADSGEEERWRERLARLRAVLMGGGC</sequence>
<dbReference type="EMBL" id="JACHJV010000001">
    <property type="protein sequence ID" value="MBB4921648.1"/>
    <property type="molecule type" value="Genomic_DNA"/>
</dbReference>
<keyword evidence="2" id="KW-1185">Reference proteome</keyword>
<accession>A0A7W7QXL0</accession>